<feature type="domain" description="N-acetyltransferase" evidence="4">
    <location>
        <begin position="1"/>
        <end position="158"/>
    </location>
</feature>
<evidence type="ECO:0000313" key="6">
    <source>
        <dbReference type="Proteomes" id="UP001595908"/>
    </source>
</evidence>
<dbReference type="PROSITE" id="PS51186">
    <property type="entry name" value="GNAT"/>
    <property type="match status" value="1"/>
</dbReference>
<dbReference type="InterPro" id="IPR000182">
    <property type="entry name" value="GNAT_dom"/>
</dbReference>
<dbReference type="RefSeq" id="WP_033297157.1">
    <property type="nucleotide sequence ID" value="NZ_JBHSJE010000001.1"/>
</dbReference>
<keyword evidence="2 5" id="KW-0012">Acyltransferase</keyword>
<evidence type="ECO:0000256" key="3">
    <source>
        <dbReference type="SAM" id="Coils"/>
    </source>
</evidence>
<dbReference type="EMBL" id="JBHSJE010000001">
    <property type="protein sequence ID" value="MFC4977991.1"/>
    <property type="molecule type" value="Genomic_DNA"/>
</dbReference>
<dbReference type="GeneID" id="31231589"/>
<name>A0ABV9V3S2_STRAZ</name>
<dbReference type="Gene3D" id="3.40.630.30">
    <property type="match status" value="1"/>
</dbReference>
<dbReference type="PANTHER" id="PTHR10545">
    <property type="entry name" value="DIAMINE N-ACETYLTRANSFERASE"/>
    <property type="match status" value="1"/>
</dbReference>
<reference evidence="6" key="1">
    <citation type="journal article" date="2019" name="Int. J. Syst. Evol. Microbiol.">
        <title>The Global Catalogue of Microorganisms (GCM) 10K type strain sequencing project: providing services to taxonomists for standard genome sequencing and annotation.</title>
        <authorList>
            <consortium name="The Broad Institute Genomics Platform"/>
            <consortium name="The Broad Institute Genome Sequencing Center for Infectious Disease"/>
            <person name="Wu L."/>
            <person name="Ma J."/>
        </authorList>
    </citation>
    <scope>NUCLEOTIDE SEQUENCE [LARGE SCALE GENOMIC DNA]</scope>
    <source>
        <strain evidence="6">ICMP 257</strain>
    </source>
</reference>
<dbReference type="Pfam" id="PF00583">
    <property type="entry name" value="Acetyltransf_1"/>
    <property type="match status" value="1"/>
</dbReference>
<sequence>MIRTATSEDVPAIYAMVRELAEYEKALDEANATEDQLREALFGERPAAYAHVAVSDDDGDVVGFALWFLNFSTWRGVHGVYLEDLYVRPERRGGGYGKALLTELARICVERGYGRLEWSVLDWNAPSIAFYESLGARPQEEWTVYRLTDGALAELGAA</sequence>
<evidence type="ECO:0000256" key="1">
    <source>
        <dbReference type="ARBA" id="ARBA00022679"/>
    </source>
</evidence>
<protein>
    <submittedName>
        <fullName evidence="5">GNAT family N-acetyltransferase</fullName>
        <ecNumber evidence="5">2.3.-.-</ecNumber>
    </submittedName>
</protein>
<accession>A0ABV9V3S2</accession>
<dbReference type="CDD" id="cd04301">
    <property type="entry name" value="NAT_SF"/>
    <property type="match status" value="1"/>
</dbReference>
<feature type="coiled-coil region" evidence="3">
    <location>
        <begin position="13"/>
        <end position="40"/>
    </location>
</feature>
<dbReference type="PANTHER" id="PTHR10545:SF29">
    <property type="entry name" value="GH14572P-RELATED"/>
    <property type="match status" value="1"/>
</dbReference>
<dbReference type="GO" id="GO:0016746">
    <property type="term" value="F:acyltransferase activity"/>
    <property type="evidence" value="ECO:0007669"/>
    <property type="project" value="UniProtKB-KW"/>
</dbReference>
<keyword evidence="1 5" id="KW-0808">Transferase</keyword>
<keyword evidence="3" id="KW-0175">Coiled coil</keyword>
<dbReference type="InterPro" id="IPR051016">
    <property type="entry name" value="Diverse_Substrate_AcTransf"/>
</dbReference>
<dbReference type="Proteomes" id="UP001595908">
    <property type="component" value="Unassembled WGS sequence"/>
</dbReference>
<comment type="caution">
    <text evidence="5">The sequence shown here is derived from an EMBL/GenBank/DDBJ whole genome shotgun (WGS) entry which is preliminary data.</text>
</comment>
<evidence type="ECO:0000259" key="4">
    <source>
        <dbReference type="PROSITE" id="PS51186"/>
    </source>
</evidence>
<proteinExistence type="predicted"/>
<gene>
    <name evidence="5" type="ORF">ACFPL4_06370</name>
</gene>
<dbReference type="InterPro" id="IPR016181">
    <property type="entry name" value="Acyl_CoA_acyltransferase"/>
</dbReference>
<keyword evidence="6" id="KW-1185">Reference proteome</keyword>
<evidence type="ECO:0000256" key="2">
    <source>
        <dbReference type="ARBA" id="ARBA00023315"/>
    </source>
</evidence>
<dbReference type="SUPFAM" id="SSF55729">
    <property type="entry name" value="Acyl-CoA N-acyltransferases (Nat)"/>
    <property type="match status" value="1"/>
</dbReference>
<organism evidence="5 6">
    <name type="scientific">Streptomyces atroolivaceus</name>
    <dbReference type="NCBI Taxonomy" id="66869"/>
    <lineage>
        <taxon>Bacteria</taxon>
        <taxon>Bacillati</taxon>
        <taxon>Actinomycetota</taxon>
        <taxon>Actinomycetes</taxon>
        <taxon>Kitasatosporales</taxon>
        <taxon>Streptomycetaceae</taxon>
        <taxon>Streptomyces</taxon>
    </lineage>
</organism>
<evidence type="ECO:0000313" key="5">
    <source>
        <dbReference type="EMBL" id="MFC4977991.1"/>
    </source>
</evidence>
<dbReference type="EC" id="2.3.-.-" evidence="5"/>